<reference evidence="1" key="1">
    <citation type="submission" date="2020-02" db="EMBL/GenBank/DDBJ databases">
        <authorList>
            <person name="Meier V. D."/>
        </authorList>
    </citation>
    <scope>NUCLEOTIDE SEQUENCE</scope>
    <source>
        <strain evidence="1">AVDCRST_MAG26</strain>
    </source>
</reference>
<sequence length="231" mass="26035">MPGEREQMYALLEAYFVNVTRTQFEQDLSEKEWVLLVADTSTGHLQGFSTLMLLQTVVTGRPVVAFFSGDTVVDRAYWGETLLSRLWALHVFGLAERIRRNQPETQVYWFLISSGYKTYRFLSTFFREFYPVYDRPLPLAIRQTRDALALLKFGMAYQPERGVVRLPGATPLRQGVADITEQQLSDPHVAFFVAANPGHVDGDELACLAEIGPANLTPAGRRMLGLSRIGS</sequence>
<evidence type="ECO:0008006" key="2">
    <source>
        <dbReference type="Google" id="ProtNLM"/>
    </source>
</evidence>
<proteinExistence type="predicted"/>
<dbReference type="EMBL" id="CADCTK010000978">
    <property type="protein sequence ID" value="CAA9292247.1"/>
    <property type="molecule type" value="Genomic_DNA"/>
</dbReference>
<protein>
    <recommendedName>
        <fullName evidence="2">N-acetyltransferase domain-containing protein</fullName>
    </recommendedName>
</protein>
<accession>A0A6J4JZZ8</accession>
<organism evidence="1">
    <name type="scientific">uncultured Chloroflexia bacterium</name>
    <dbReference type="NCBI Taxonomy" id="1672391"/>
    <lineage>
        <taxon>Bacteria</taxon>
        <taxon>Bacillati</taxon>
        <taxon>Chloroflexota</taxon>
        <taxon>Chloroflexia</taxon>
        <taxon>environmental samples</taxon>
    </lineage>
</organism>
<evidence type="ECO:0000313" key="1">
    <source>
        <dbReference type="EMBL" id="CAA9292247.1"/>
    </source>
</evidence>
<gene>
    <name evidence="1" type="ORF">AVDCRST_MAG26-4181</name>
</gene>
<name>A0A6J4JZZ8_9CHLR</name>
<dbReference type="AlphaFoldDB" id="A0A6J4JZZ8"/>